<keyword evidence="2" id="KW-1185">Reference proteome</keyword>
<proteinExistence type="predicted"/>
<accession>A0ABR2A1S8</accession>
<gene>
    <name evidence="1" type="ORF">V6N11_033100</name>
</gene>
<sequence>MRNLDEATHLSKEDLRAWGEAMCAFGKVVVGTMAVFSNSEVMMDPLNSWGLEDIKVKHIGGYQYLIEIRDMELSRCLKICNGPI</sequence>
<organism evidence="1 2">
    <name type="scientific">Hibiscus sabdariffa</name>
    <name type="common">roselle</name>
    <dbReference type="NCBI Taxonomy" id="183260"/>
    <lineage>
        <taxon>Eukaryota</taxon>
        <taxon>Viridiplantae</taxon>
        <taxon>Streptophyta</taxon>
        <taxon>Embryophyta</taxon>
        <taxon>Tracheophyta</taxon>
        <taxon>Spermatophyta</taxon>
        <taxon>Magnoliopsida</taxon>
        <taxon>eudicotyledons</taxon>
        <taxon>Gunneridae</taxon>
        <taxon>Pentapetalae</taxon>
        <taxon>rosids</taxon>
        <taxon>malvids</taxon>
        <taxon>Malvales</taxon>
        <taxon>Malvaceae</taxon>
        <taxon>Malvoideae</taxon>
        <taxon>Hibiscus</taxon>
    </lineage>
</organism>
<evidence type="ECO:0000313" key="2">
    <source>
        <dbReference type="Proteomes" id="UP001396334"/>
    </source>
</evidence>
<comment type="caution">
    <text evidence="1">The sequence shown here is derived from an EMBL/GenBank/DDBJ whole genome shotgun (WGS) entry which is preliminary data.</text>
</comment>
<dbReference type="Proteomes" id="UP001396334">
    <property type="component" value="Unassembled WGS sequence"/>
</dbReference>
<dbReference type="EMBL" id="JBBPBN010000431">
    <property type="protein sequence ID" value="KAK8486647.1"/>
    <property type="molecule type" value="Genomic_DNA"/>
</dbReference>
<name>A0ABR2A1S8_9ROSI</name>
<evidence type="ECO:0000313" key="1">
    <source>
        <dbReference type="EMBL" id="KAK8486647.1"/>
    </source>
</evidence>
<protein>
    <submittedName>
        <fullName evidence="1">Uncharacterized protein</fullName>
    </submittedName>
</protein>
<reference evidence="1 2" key="1">
    <citation type="journal article" date="2024" name="G3 (Bethesda)">
        <title>Genome assembly of Hibiscus sabdariffa L. provides insights into metabolisms of medicinal natural products.</title>
        <authorList>
            <person name="Kim T."/>
        </authorList>
    </citation>
    <scope>NUCLEOTIDE SEQUENCE [LARGE SCALE GENOMIC DNA]</scope>
    <source>
        <strain evidence="1">TK-2024</strain>
        <tissue evidence="1">Old leaves</tissue>
    </source>
</reference>